<protein>
    <submittedName>
        <fullName evidence="1">Tail tube protein A</fullName>
    </submittedName>
</protein>
<reference evidence="1 2" key="1">
    <citation type="submission" date="2020-07" db="EMBL/GenBank/DDBJ databases">
        <authorList>
            <person name="Rupe E.O."/>
            <person name="Bordelon E."/>
            <person name="Abraham A."/>
            <person name="Temple L."/>
            <person name="McNeal J."/>
        </authorList>
    </citation>
    <scope>NUCLEOTIDE SEQUENCE [LARGE SCALE GENOMIC DNA]</scope>
</reference>
<name>A0A7G8LJ48_9CAUD</name>
<keyword evidence="2" id="KW-1185">Reference proteome</keyword>
<sequence length="212" mass="23989">MGPITGLEGFLFKENQMSQYDQSIDYPEDLAAVNDMLAAIGEAAVNTLETDTNADVANARRILDNVNREVQSKGWSFNIRKSEELSPDAITGYIPYMQSYLRMQGAGGQMQYVKRGDYVWDTAARTDNFKSSITVDLTVLAPFNEMPECFRAYIVTKASRRFNMFFFGAPEIEGHLAEQEEQQYRAIMEYELDFGQFNMLDGDAFVGGLLTR</sequence>
<dbReference type="Proteomes" id="UP000515980">
    <property type="component" value="Segment"/>
</dbReference>
<organism evidence="1 2">
    <name type="scientific">Pseudomonas phage Stalingrad</name>
    <dbReference type="NCBI Taxonomy" id="2762287"/>
    <lineage>
        <taxon>Viruses</taxon>
        <taxon>Duplodnaviria</taxon>
        <taxon>Heunggongvirae</taxon>
        <taxon>Uroviricota</taxon>
        <taxon>Caudoviricetes</taxon>
        <taxon>Autographivirales</taxon>
        <taxon>Autotranscriptaviridae</taxon>
        <taxon>Studiervirinae</taxon>
        <taxon>Troedvirus</taxon>
        <taxon>Troedvirus stalingrad</taxon>
    </lineage>
</organism>
<proteinExistence type="predicted"/>
<dbReference type="InterPro" id="IPR033767">
    <property type="entry name" value="Tail_Gp11"/>
</dbReference>
<evidence type="ECO:0000313" key="1">
    <source>
        <dbReference type="EMBL" id="QNJ57270.1"/>
    </source>
</evidence>
<evidence type="ECO:0000313" key="2">
    <source>
        <dbReference type="Proteomes" id="UP000515980"/>
    </source>
</evidence>
<accession>A0A7G8LJ48</accession>
<dbReference type="Pfam" id="PF17212">
    <property type="entry name" value="Tube"/>
    <property type="match status" value="1"/>
</dbReference>
<gene>
    <name evidence="1" type="ORF">Stalingrad_37</name>
</gene>
<dbReference type="EMBL" id="MT711887">
    <property type="protein sequence ID" value="QNJ57270.1"/>
    <property type="molecule type" value="Genomic_DNA"/>
</dbReference>